<evidence type="ECO:0000256" key="1">
    <source>
        <dbReference type="SAM" id="SignalP"/>
    </source>
</evidence>
<evidence type="ECO:0000313" key="3">
    <source>
        <dbReference type="Proteomes" id="UP000003503"/>
    </source>
</evidence>
<evidence type="ECO:0000313" key="2">
    <source>
        <dbReference type="EMBL" id="EGF13572.1"/>
    </source>
</evidence>
<feature type="chain" id="PRO_5003275973" description="DUF3299 domain-containing protein" evidence="1">
    <location>
        <begin position="28"/>
        <end position="148"/>
    </location>
</feature>
<organism evidence="2 3">
    <name type="scientific">Dialister micraerophilus DSM 19965</name>
    <dbReference type="NCBI Taxonomy" id="888062"/>
    <lineage>
        <taxon>Bacteria</taxon>
        <taxon>Bacillati</taxon>
        <taxon>Bacillota</taxon>
        <taxon>Negativicutes</taxon>
        <taxon>Veillonellales</taxon>
        <taxon>Veillonellaceae</taxon>
        <taxon>Dialister</taxon>
    </lineage>
</organism>
<dbReference type="Proteomes" id="UP000003503">
    <property type="component" value="Unassembled WGS sequence"/>
</dbReference>
<dbReference type="EMBL" id="AFBB01000017">
    <property type="protein sequence ID" value="EGF13572.1"/>
    <property type="molecule type" value="Genomic_DNA"/>
</dbReference>
<evidence type="ECO:0008006" key="4">
    <source>
        <dbReference type="Google" id="ProtNLM"/>
    </source>
</evidence>
<protein>
    <recommendedName>
        <fullName evidence="4">DUF3299 domain-containing protein</fullName>
    </recommendedName>
</protein>
<dbReference type="eggNOG" id="ENOG50301ES">
    <property type="taxonomic scope" value="Bacteria"/>
</dbReference>
<comment type="caution">
    <text evidence="2">The sequence shown here is derived from an EMBL/GenBank/DDBJ whole genome shotgun (WGS) entry which is preliminary data.</text>
</comment>
<accession>F2BXE2</accession>
<dbReference type="Gene3D" id="2.40.50.870">
    <property type="entry name" value="Protein of unknown function (DUF3299)"/>
    <property type="match status" value="1"/>
</dbReference>
<keyword evidence="3" id="KW-1185">Reference proteome</keyword>
<dbReference type="AlphaFoldDB" id="F2BXE2"/>
<reference evidence="2 3" key="1">
    <citation type="submission" date="2011-02" db="EMBL/GenBank/DDBJ databases">
        <authorList>
            <person name="Muzny D."/>
            <person name="Qin X."/>
            <person name="Deng J."/>
            <person name="Jiang H."/>
            <person name="Liu Y."/>
            <person name="Qu J."/>
            <person name="Song X.-Z."/>
            <person name="Zhang L."/>
            <person name="Thornton R."/>
            <person name="Coyle M."/>
            <person name="Francisco L."/>
            <person name="Jackson L."/>
            <person name="Javaid M."/>
            <person name="Korchina V."/>
            <person name="Kovar C."/>
            <person name="Mata R."/>
            <person name="Mathew T."/>
            <person name="Ngo R."/>
            <person name="Nguyen L."/>
            <person name="Nguyen N."/>
            <person name="Okwuonu G."/>
            <person name="Ongeri F."/>
            <person name="Pham C."/>
            <person name="Simmons D."/>
            <person name="Wilczek-Boney K."/>
            <person name="Hale W."/>
            <person name="Jakkamsetti A."/>
            <person name="Pham P."/>
            <person name="Ruth R."/>
            <person name="San Lucas F."/>
            <person name="Warren J."/>
            <person name="Zhang J."/>
            <person name="Zhao Z."/>
            <person name="Zhou C."/>
            <person name="Zhu D."/>
            <person name="Lee S."/>
            <person name="Bess C."/>
            <person name="Blankenburg K."/>
            <person name="Forbes L."/>
            <person name="Fu Q."/>
            <person name="Gubbala S."/>
            <person name="Hirani K."/>
            <person name="Jayaseelan J.C."/>
            <person name="Lara F."/>
            <person name="Munidasa M."/>
            <person name="Palculict T."/>
            <person name="Patil S."/>
            <person name="Pu L.-L."/>
            <person name="Saada N."/>
            <person name="Tang L."/>
            <person name="Weissenberger G."/>
            <person name="Zhu Y."/>
            <person name="Hemphill L."/>
            <person name="Shang Y."/>
            <person name="Youmans B."/>
            <person name="Ayvaz T."/>
            <person name="Ross M."/>
            <person name="Santibanez J."/>
            <person name="Aqrawi P."/>
            <person name="Gross S."/>
            <person name="Joshi V."/>
            <person name="Fowler G."/>
            <person name="Nazareth L."/>
            <person name="Reid J."/>
            <person name="Worley K."/>
            <person name="Petrosino J."/>
            <person name="Highlander S."/>
            <person name="Gibbs R."/>
        </authorList>
    </citation>
    <scope>NUCLEOTIDE SEQUENCE [LARGE SCALE GENOMIC DNA]</scope>
    <source>
        <strain evidence="2 3">DSM 19965</strain>
    </source>
</reference>
<dbReference type="RefSeq" id="WP_007556199.1">
    <property type="nucleotide sequence ID" value="NZ_GL878519.1"/>
</dbReference>
<dbReference type="STRING" id="888062.HMPREF9083_0889"/>
<name>F2BXE2_9FIRM</name>
<feature type="signal peptide" evidence="1">
    <location>
        <begin position="1"/>
        <end position="27"/>
    </location>
</feature>
<sequence>MTKFQKNIILLLLTILLLLCFKFSASATELEFDEMYAGWSSGALIYSQKLESLEGREVTVTGYMAPPLTPTIRFFVLTEVPMAICPFCSSDADWPDNIIVVKVQNSITALPYDVPISVTGTLEIGSEIDYETGFVSQLRIRAYDISTY</sequence>
<proteinExistence type="predicted"/>
<gene>
    <name evidence="2" type="ORF">HMPREF9083_0889</name>
</gene>
<keyword evidence="1" id="KW-0732">Signal</keyword>
<dbReference type="HOGENOM" id="CLU_113618_0_0_9"/>